<dbReference type="PRINTS" id="PR00702">
    <property type="entry name" value="ACRIFLAVINRP"/>
</dbReference>
<feature type="transmembrane region" description="Helical" evidence="1">
    <location>
        <begin position="333"/>
        <end position="353"/>
    </location>
</feature>
<proteinExistence type="predicted"/>
<protein>
    <submittedName>
        <fullName evidence="2">RND multidrug efflux transporter Acriflavin resistance protein</fullName>
    </submittedName>
</protein>
<feature type="transmembrane region" description="Helical" evidence="1">
    <location>
        <begin position="946"/>
        <end position="971"/>
    </location>
</feature>
<dbReference type="EMBL" id="UOFA01000071">
    <property type="protein sequence ID" value="VAW44074.1"/>
    <property type="molecule type" value="Genomic_DNA"/>
</dbReference>
<dbReference type="Pfam" id="PF00873">
    <property type="entry name" value="ACR_tran"/>
    <property type="match status" value="1"/>
</dbReference>
<dbReference type="GO" id="GO:0042910">
    <property type="term" value="F:xenobiotic transmembrane transporter activity"/>
    <property type="evidence" value="ECO:0007669"/>
    <property type="project" value="TreeGrafter"/>
</dbReference>
<keyword evidence="1" id="KW-0472">Membrane</keyword>
<dbReference type="Gene3D" id="3.30.70.1430">
    <property type="entry name" value="Multidrug efflux transporter AcrB pore domain"/>
    <property type="match status" value="2"/>
</dbReference>
<accession>A0A3B0WKJ0</accession>
<dbReference type="GO" id="GO:0005886">
    <property type="term" value="C:plasma membrane"/>
    <property type="evidence" value="ECO:0007669"/>
    <property type="project" value="TreeGrafter"/>
</dbReference>
<keyword evidence="1" id="KW-1133">Transmembrane helix</keyword>
<dbReference type="PANTHER" id="PTHR32063:SF33">
    <property type="entry name" value="RND SUPERFAMILY EFFLUX PUMP PERMEASE COMPONENT"/>
    <property type="match status" value="1"/>
</dbReference>
<dbReference type="AlphaFoldDB" id="A0A3B0WKJ0"/>
<feature type="transmembrane region" description="Helical" evidence="1">
    <location>
        <begin position="557"/>
        <end position="574"/>
    </location>
</feature>
<feature type="transmembrane region" description="Helical" evidence="1">
    <location>
        <begin position="430"/>
        <end position="451"/>
    </location>
</feature>
<feature type="transmembrane region" description="Helical" evidence="1">
    <location>
        <begin position="921"/>
        <end position="940"/>
    </location>
</feature>
<feature type="transmembrane region" description="Helical" evidence="1">
    <location>
        <begin position="1019"/>
        <end position="1046"/>
    </location>
</feature>
<feature type="transmembrane region" description="Helical" evidence="1">
    <location>
        <begin position="358"/>
        <end position="376"/>
    </location>
</feature>
<organism evidence="2">
    <name type="scientific">hydrothermal vent metagenome</name>
    <dbReference type="NCBI Taxonomy" id="652676"/>
    <lineage>
        <taxon>unclassified sequences</taxon>
        <taxon>metagenomes</taxon>
        <taxon>ecological metagenomes</taxon>
    </lineage>
</organism>
<feature type="transmembrane region" description="Helical" evidence="1">
    <location>
        <begin position="457"/>
        <end position="481"/>
    </location>
</feature>
<dbReference type="Gene3D" id="1.20.1640.10">
    <property type="entry name" value="Multidrug efflux transporter AcrB transmembrane domain"/>
    <property type="match status" value="2"/>
</dbReference>
<dbReference type="InterPro" id="IPR027463">
    <property type="entry name" value="AcrB_DN_DC_subdom"/>
</dbReference>
<dbReference type="Gene3D" id="3.30.70.1440">
    <property type="entry name" value="Multidrug efflux transporter AcrB pore domain"/>
    <property type="match status" value="1"/>
</dbReference>
<feature type="transmembrane region" description="Helical" evidence="1">
    <location>
        <begin position="891"/>
        <end position="909"/>
    </location>
</feature>
<feature type="transmembrane region" description="Helical" evidence="1">
    <location>
        <begin position="388"/>
        <end position="410"/>
    </location>
</feature>
<dbReference type="PANTHER" id="PTHR32063">
    <property type="match status" value="1"/>
</dbReference>
<dbReference type="SUPFAM" id="SSF82693">
    <property type="entry name" value="Multidrug efflux transporter AcrB pore domain, PN1, PN2, PC1 and PC2 subdomains"/>
    <property type="match status" value="3"/>
</dbReference>
<gene>
    <name evidence="2" type="ORF">MNBD_GAMMA02-985</name>
</gene>
<keyword evidence="1" id="KW-0812">Transmembrane</keyword>
<feature type="transmembrane region" description="Helical" evidence="1">
    <location>
        <begin position="12"/>
        <end position="30"/>
    </location>
</feature>
<dbReference type="Gene3D" id="3.30.2090.10">
    <property type="entry name" value="Multidrug efflux transporter AcrB TolC docking domain, DN and DC subdomains"/>
    <property type="match status" value="2"/>
</dbReference>
<evidence type="ECO:0000313" key="2">
    <source>
        <dbReference type="EMBL" id="VAW44074.1"/>
    </source>
</evidence>
<dbReference type="Gene3D" id="3.30.70.1320">
    <property type="entry name" value="Multidrug efflux transporter AcrB pore domain like"/>
    <property type="match status" value="1"/>
</dbReference>
<evidence type="ECO:0000256" key="1">
    <source>
        <dbReference type="SAM" id="Phobius"/>
    </source>
</evidence>
<reference evidence="2" key="1">
    <citation type="submission" date="2018-06" db="EMBL/GenBank/DDBJ databases">
        <authorList>
            <person name="Zhirakovskaya E."/>
        </authorList>
    </citation>
    <scope>NUCLEOTIDE SEQUENCE</scope>
</reference>
<dbReference type="SUPFAM" id="SSF82714">
    <property type="entry name" value="Multidrug efflux transporter AcrB TolC docking domain, DN and DC subdomains"/>
    <property type="match status" value="2"/>
</dbReference>
<feature type="transmembrane region" description="Helical" evidence="1">
    <location>
        <begin position="992"/>
        <end position="1013"/>
    </location>
</feature>
<name>A0A3B0WKJ0_9ZZZZ</name>
<sequence>MLSRLLTNHPLVNILFTVVVAMGMMSYFIMPREQDPEINFYWVNISTVLPGASAEDVEKLVTSPLEDSIKNVQDISFTNSTSRESISNILVRFRDIGERNFDKRINDLRREIQNKASAELPDDADDPLIIELTTSNGFPTALVVVTGQADDEVLRAQARKVKEDLEGLRGVDQVTPSGLHDPELHVEFDPDLLAAHGLNAVQLAETVSGAFRDVSAGSAKVAGNEWLVRVSGTTDQPDLVAQIQLPTIGDSSVTLDNVATISRGREDASQLAAYKGKPAVSMAVTKVSMVNTLQLVDRINAYINEKNEQVASMGIQLILADDQTIQTRSALSIMQTNAGLGLILVLFVCWLFLGFKIAFFVTLGIVFSITGTLWILNMTGNTLNVSVLLGLVIVLGMLVDDAVVVVEAIYYRMQRGADALTAALDSLREVGAPVTAGVLTTMAAFLPLMLLPGILGAFMFVIPFVVTLGLAISLIEAFWILPSHVIGSEDKQHKSIKIRSRFNPVKYLSSGLSATTTPVKKLLTRGSNHMQNWRSGWTRKLRTKYTQALCFMLRRPYVIIIFGVLCFFGAINIMQSGKVRSEFFTFDPFRLFYVNVDMPSNAPLEQTLAQTIEVEKRLRTFVEDDEVRAITSLAGIKFTEIEILVGDQYGQIQVSLMPRTGDMRSVSDVVEAMREYLVNTPGDGIVSFLEISGGPPAGKPVSVKVRSDDFIELRAAADAVKHIVETREGSRDVADNDVPGRSELVLELNHQNIRNLGLDPATVSRLLRLHLDGEIVALMRDEGEKVELRVRAKKRNLQAIDEIMDDPVALPNGGQTTLGNLFTQTTGQGRSTIKHYNLRRAITVEAEINVELTDTAKINADIVAAWGEIKNQYPNTDLDFSGELDDVNESLGAMGALFLLGLGLIYLILATQLRSYFQPLLILVTVPMAFTGVVFGLFATNNPLSLYTLYGIIALTGIAVNGAIVLIDAANTRIKSGKRPLHATIYAARRRVVPIIMTTTTTIAGLFSLAAGLGGKSLLWGPVASSIVFGLAFSSILTLFMIPILYRQFMKHH</sequence>
<dbReference type="SUPFAM" id="SSF82866">
    <property type="entry name" value="Multidrug efflux transporter AcrB transmembrane domain"/>
    <property type="match status" value="2"/>
</dbReference>
<dbReference type="InterPro" id="IPR001036">
    <property type="entry name" value="Acrflvin-R"/>
</dbReference>